<reference evidence="2" key="1">
    <citation type="submission" date="2020-02" db="EMBL/GenBank/DDBJ databases">
        <authorList>
            <person name="Meier V. D."/>
        </authorList>
    </citation>
    <scope>NUCLEOTIDE SEQUENCE</scope>
    <source>
        <strain evidence="2">AVDCRST_MAG77</strain>
    </source>
</reference>
<evidence type="ECO:0000256" key="1">
    <source>
        <dbReference type="SAM" id="MobiDB-lite"/>
    </source>
</evidence>
<dbReference type="EMBL" id="CADCTC010000259">
    <property type="protein sequence ID" value="CAA9293341.1"/>
    <property type="molecule type" value="Genomic_DNA"/>
</dbReference>
<feature type="region of interest" description="Disordered" evidence="1">
    <location>
        <begin position="1"/>
        <end position="26"/>
    </location>
</feature>
<name>A0A6J4K1T8_9CHLR</name>
<protein>
    <submittedName>
        <fullName evidence="2">Uncharacterized protein</fullName>
    </submittedName>
</protein>
<evidence type="ECO:0000313" key="2">
    <source>
        <dbReference type="EMBL" id="CAA9293341.1"/>
    </source>
</evidence>
<organism evidence="2">
    <name type="scientific">uncultured Chloroflexota bacterium</name>
    <dbReference type="NCBI Taxonomy" id="166587"/>
    <lineage>
        <taxon>Bacteria</taxon>
        <taxon>Bacillati</taxon>
        <taxon>Chloroflexota</taxon>
        <taxon>environmental samples</taxon>
    </lineage>
</organism>
<accession>A0A6J4K1T8</accession>
<gene>
    <name evidence="2" type="ORF">AVDCRST_MAG77-4952</name>
</gene>
<proteinExistence type="predicted"/>
<sequence>MLALNSATEPGSLSTSSLTAAPESSTTPIPLPLPLVLPLYFGHLRSEHRSRGDTQRSLYLSLLIDWFLGHLRPCRVHIVERQKDGKGALTSAWSVYGHLYPPEPRAGVGRLAHLSGNVSKQPQDCVLQLCGYKVRICLLAITALPLAVRRLIHWHYPLLASLVPVRCAQR</sequence>
<dbReference type="AlphaFoldDB" id="A0A6J4K1T8"/>